<gene>
    <name evidence="5" type="ORF">V1264_018777</name>
</gene>
<dbReference type="PANTHER" id="PTHR10271">
    <property type="entry name" value="INTERFERON-INDUCED PROTEIN WITH TETRATRICOPEPTIDE REPEATS"/>
    <property type="match status" value="1"/>
</dbReference>
<feature type="compositionally biased region" description="Basic and acidic residues" evidence="4">
    <location>
        <begin position="588"/>
        <end position="614"/>
    </location>
</feature>
<dbReference type="GO" id="GO:0005829">
    <property type="term" value="C:cytosol"/>
    <property type="evidence" value="ECO:0007669"/>
    <property type="project" value="TreeGrafter"/>
</dbReference>
<evidence type="ECO:0000313" key="6">
    <source>
        <dbReference type="Proteomes" id="UP001374579"/>
    </source>
</evidence>
<dbReference type="InterPro" id="IPR011990">
    <property type="entry name" value="TPR-like_helical_dom_sf"/>
</dbReference>
<evidence type="ECO:0000256" key="2">
    <source>
        <dbReference type="ARBA" id="ARBA00022803"/>
    </source>
</evidence>
<organism evidence="5 6">
    <name type="scientific">Littorina saxatilis</name>
    <dbReference type="NCBI Taxonomy" id="31220"/>
    <lineage>
        <taxon>Eukaryota</taxon>
        <taxon>Metazoa</taxon>
        <taxon>Spiralia</taxon>
        <taxon>Lophotrochozoa</taxon>
        <taxon>Mollusca</taxon>
        <taxon>Gastropoda</taxon>
        <taxon>Caenogastropoda</taxon>
        <taxon>Littorinimorpha</taxon>
        <taxon>Littorinoidea</taxon>
        <taxon>Littorinidae</taxon>
        <taxon>Littorina</taxon>
    </lineage>
</organism>
<evidence type="ECO:0000256" key="4">
    <source>
        <dbReference type="SAM" id="MobiDB-lite"/>
    </source>
</evidence>
<feature type="compositionally biased region" description="Polar residues" evidence="4">
    <location>
        <begin position="484"/>
        <end position="495"/>
    </location>
</feature>
<dbReference type="AlphaFoldDB" id="A0AAN9GCI7"/>
<dbReference type="Gene3D" id="1.25.40.10">
    <property type="entry name" value="Tetratricopeptide repeat domain"/>
    <property type="match status" value="1"/>
</dbReference>
<feature type="compositionally biased region" description="Polar residues" evidence="4">
    <location>
        <begin position="379"/>
        <end position="390"/>
    </location>
</feature>
<feature type="compositionally biased region" description="Basic and acidic residues" evidence="4">
    <location>
        <begin position="348"/>
        <end position="363"/>
    </location>
</feature>
<accession>A0AAN9GCI7</accession>
<evidence type="ECO:0000256" key="1">
    <source>
        <dbReference type="ARBA" id="ARBA00022737"/>
    </source>
</evidence>
<keyword evidence="1" id="KW-0677">Repeat</keyword>
<evidence type="ECO:0000313" key="5">
    <source>
        <dbReference type="EMBL" id="KAK7103998.1"/>
    </source>
</evidence>
<keyword evidence="2" id="KW-0802">TPR repeat</keyword>
<sequence>MNVQGSTTDTASLRVMTAAQQLEAFQAQLDEFPHTFHLQDMDQLRRDKLERLEIGLQSALLVGYKTGLETARGRNFLAYTLHRLGRDEDSLKELDKVLSLVGQQDNLVSLANKAVIMWVCGDRPGAQDIAESLYAIRKTSTDFPYLVTKAQAELAFSYTRLGPDFFPLAIATFSEVIPKAQGSEKWLWQFGLAMTKRRSIRASPESSLMESRSGVSERLELLDQFLEIAKYSDSDNLKAKVFSEVALLLNSFKSTSKEDDLPMTPVEACEKALELDEKDNSVLCKCGQIFRYVRQTERSCEVLKNALGIRPSARGYHQLGSTFKALATQEKYKDRKVTSPRSPTCSTDDNKLDIKSADDDHHTQSMGDSTKACGPGYKSSGNGRSIPTINTTEKSPTCFDTCKNTVSDVIMHAGLQLTGSKSTRLAASESDDSGFASAESGSRVFPLKEATGDLRFDSEENNDPRFAIDRNQSSLLADEIKTCTGSSSQESQDANLATDENRAKVFVGEQNKGPRLASEGDKGLGHASEKDKGLGHVSEEEDGLRLAYEEDTGQGHTSEESKGLGLATSQGDKGKGHASEEDTGQGHASEESKGLGLDSHEDKTKGHASEKNKEQGLASEENEGPCLSSKENKGQGVVSEESKSLGLAGVENKGPGHRKSLAVVSEESGDPMLARKENKEIQSLSNENDGLKFDTNESRCPWLSPNKEVRALQKAVKSPPKGTTTFTREDKFVQQTLYYLELSVKFSKNANTRAMYDLALMHKSLGELDQSRKYLQLMLSKEQILLPLERINVYEQIGLVAGEMAESKSDPGAKYKLNQESHSMLMMALKIASRTFSASSKLQIKEIWQSFTTLLAAVVKSDNDKSKKMREEATLLQLVKHYKPSLALLQELEQMDPKQIDDPEHLRLFVEVYVGTGDFQAASTCLDLMKCTLQSAKTLQLFEDKHYVVKVFVRAARQALLEELPSAKGHFGSAFKDAIPIASEKSSSSKGTDAPNPDNKTTWKKPWDIMILHEDSGDTRTMAMALTKIFSDVYGLRVPIMDRDLPPNRLELEGILDMMEQSTLVVIPAGTQVSDLRQHCISHSALRSPASVVTLLADGEHVPKLLRTRDHRAVRCPKELLGVTLGDSGTCQQHDVDLLCTFFCSLINIEQDFDHDGESGAYVPLV</sequence>
<comment type="similarity">
    <text evidence="3">Belongs to the IFIT family.</text>
</comment>
<comment type="caution">
    <text evidence="5">The sequence shown here is derived from an EMBL/GenBank/DDBJ whole genome shotgun (WGS) entry which is preliminary data.</text>
</comment>
<reference evidence="5 6" key="1">
    <citation type="submission" date="2024-02" db="EMBL/GenBank/DDBJ databases">
        <title>Chromosome-scale genome assembly of the rough periwinkle Littorina saxatilis.</title>
        <authorList>
            <person name="De Jode A."/>
            <person name="Faria R."/>
            <person name="Formenti G."/>
            <person name="Sims Y."/>
            <person name="Smith T.P."/>
            <person name="Tracey A."/>
            <person name="Wood J.M.D."/>
            <person name="Zagrodzka Z.B."/>
            <person name="Johannesson K."/>
            <person name="Butlin R.K."/>
            <person name="Leder E.H."/>
        </authorList>
    </citation>
    <scope>NUCLEOTIDE SEQUENCE [LARGE SCALE GENOMIC DNA]</scope>
    <source>
        <strain evidence="5">Snail1</strain>
        <tissue evidence="5">Muscle</tissue>
    </source>
</reference>
<keyword evidence="6" id="KW-1185">Reference proteome</keyword>
<feature type="compositionally biased region" description="Basic and acidic residues" evidence="4">
    <location>
        <begin position="518"/>
        <end position="548"/>
    </location>
</feature>
<protein>
    <submittedName>
        <fullName evidence="5">Uncharacterized protein</fullName>
    </submittedName>
</protein>
<proteinExistence type="inferred from homology"/>
<name>A0AAN9GCI7_9CAEN</name>
<dbReference type="EMBL" id="JBAMIC010000008">
    <property type="protein sequence ID" value="KAK7103998.1"/>
    <property type="molecule type" value="Genomic_DNA"/>
</dbReference>
<feature type="region of interest" description="Disordered" evidence="4">
    <location>
        <begin position="484"/>
        <end position="659"/>
    </location>
</feature>
<dbReference type="PANTHER" id="PTHR10271:SF0">
    <property type="entry name" value="INTERFERON-INDUCED PROTEIN WITH TETRATRICOPEPTIDE REPEATS 5"/>
    <property type="match status" value="1"/>
</dbReference>
<dbReference type="Proteomes" id="UP001374579">
    <property type="component" value="Unassembled WGS sequence"/>
</dbReference>
<evidence type="ECO:0000256" key="3">
    <source>
        <dbReference type="ARBA" id="ARBA00038336"/>
    </source>
</evidence>
<feature type="region of interest" description="Disordered" evidence="4">
    <location>
        <begin position="330"/>
        <end position="390"/>
    </location>
</feature>
<dbReference type="SUPFAM" id="SSF48452">
    <property type="entry name" value="TPR-like"/>
    <property type="match status" value="2"/>
</dbReference>
<dbReference type="GO" id="GO:0051607">
    <property type="term" value="P:defense response to virus"/>
    <property type="evidence" value="ECO:0007669"/>
    <property type="project" value="TreeGrafter"/>
</dbReference>